<feature type="compositionally biased region" description="Basic residues" evidence="1">
    <location>
        <begin position="109"/>
        <end position="118"/>
    </location>
</feature>
<feature type="region of interest" description="Disordered" evidence="1">
    <location>
        <begin position="1"/>
        <end position="20"/>
    </location>
</feature>
<feature type="compositionally biased region" description="Polar residues" evidence="1">
    <location>
        <begin position="1"/>
        <end position="18"/>
    </location>
</feature>
<sequence length="132" mass="15270">MKSYLNEPSDTKTSTPASATEMWDNDKLVETLDDSDIKIKKERNHEIFFGKFSEVNDEAASRSFEGNKSRQLKKMHYDEDIHEDVAEVNEADISSPIEMKEKTKTDKGKIKKRNRVKLGHNSEDPTYEKSEK</sequence>
<keyword evidence="3" id="KW-1185">Reference proteome</keyword>
<dbReference type="AlphaFoldDB" id="A0AAN8T9M3"/>
<evidence type="ECO:0000313" key="3">
    <source>
        <dbReference type="Proteomes" id="UP001371456"/>
    </source>
</evidence>
<evidence type="ECO:0000256" key="1">
    <source>
        <dbReference type="SAM" id="MobiDB-lite"/>
    </source>
</evidence>
<name>A0AAN8T9M3_SOLBU</name>
<protein>
    <submittedName>
        <fullName evidence="2">Uncharacterized protein</fullName>
    </submittedName>
</protein>
<dbReference type="Proteomes" id="UP001371456">
    <property type="component" value="Unassembled WGS sequence"/>
</dbReference>
<accession>A0AAN8T9M3</accession>
<gene>
    <name evidence="2" type="ORF">RDI58_020245</name>
</gene>
<proteinExistence type="predicted"/>
<dbReference type="EMBL" id="JBANQN010000008">
    <property type="protein sequence ID" value="KAK6782449.1"/>
    <property type="molecule type" value="Genomic_DNA"/>
</dbReference>
<feature type="compositionally biased region" description="Basic and acidic residues" evidence="1">
    <location>
        <begin position="98"/>
        <end position="108"/>
    </location>
</feature>
<reference evidence="2 3" key="1">
    <citation type="submission" date="2024-02" db="EMBL/GenBank/DDBJ databases">
        <title>de novo genome assembly of Solanum bulbocastanum strain 11H21.</title>
        <authorList>
            <person name="Hosaka A.J."/>
        </authorList>
    </citation>
    <scope>NUCLEOTIDE SEQUENCE [LARGE SCALE GENOMIC DNA]</scope>
    <source>
        <tissue evidence="2">Young leaves</tissue>
    </source>
</reference>
<feature type="region of interest" description="Disordered" evidence="1">
    <location>
        <begin position="87"/>
        <end position="132"/>
    </location>
</feature>
<comment type="caution">
    <text evidence="2">The sequence shown here is derived from an EMBL/GenBank/DDBJ whole genome shotgun (WGS) entry which is preliminary data.</text>
</comment>
<organism evidence="2 3">
    <name type="scientific">Solanum bulbocastanum</name>
    <name type="common">Wild potato</name>
    <dbReference type="NCBI Taxonomy" id="147425"/>
    <lineage>
        <taxon>Eukaryota</taxon>
        <taxon>Viridiplantae</taxon>
        <taxon>Streptophyta</taxon>
        <taxon>Embryophyta</taxon>
        <taxon>Tracheophyta</taxon>
        <taxon>Spermatophyta</taxon>
        <taxon>Magnoliopsida</taxon>
        <taxon>eudicotyledons</taxon>
        <taxon>Gunneridae</taxon>
        <taxon>Pentapetalae</taxon>
        <taxon>asterids</taxon>
        <taxon>lamiids</taxon>
        <taxon>Solanales</taxon>
        <taxon>Solanaceae</taxon>
        <taxon>Solanoideae</taxon>
        <taxon>Solaneae</taxon>
        <taxon>Solanum</taxon>
    </lineage>
</organism>
<evidence type="ECO:0000313" key="2">
    <source>
        <dbReference type="EMBL" id="KAK6782449.1"/>
    </source>
</evidence>
<feature type="compositionally biased region" description="Basic and acidic residues" evidence="1">
    <location>
        <begin position="120"/>
        <end position="132"/>
    </location>
</feature>